<protein>
    <submittedName>
        <fullName evidence="2">Uncharacterized protein</fullName>
    </submittedName>
</protein>
<name>A0ABN3ML77_STRLO</name>
<feature type="region of interest" description="Disordered" evidence="1">
    <location>
        <begin position="1"/>
        <end position="26"/>
    </location>
</feature>
<evidence type="ECO:0000313" key="2">
    <source>
        <dbReference type="EMBL" id="GAA2504097.1"/>
    </source>
</evidence>
<gene>
    <name evidence="2" type="ORF">GCM10010276_54550</name>
</gene>
<accession>A0ABN3ML77</accession>
<dbReference type="Proteomes" id="UP001501777">
    <property type="component" value="Unassembled WGS sequence"/>
</dbReference>
<dbReference type="EMBL" id="BAAASG010000012">
    <property type="protein sequence ID" value="GAA2504097.1"/>
    <property type="molecule type" value="Genomic_DNA"/>
</dbReference>
<proteinExistence type="predicted"/>
<reference evidence="2 3" key="1">
    <citation type="journal article" date="2019" name="Int. J. Syst. Evol. Microbiol.">
        <title>The Global Catalogue of Microorganisms (GCM) 10K type strain sequencing project: providing services to taxonomists for standard genome sequencing and annotation.</title>
        <authorList>
            <consortium name="The Broad Institute Genomics Platform"/>
            <consortium name="The Broad Institute Genome Sequencing Center for Infectious Disease"/>
            <person name="Wu L."/>
            <person name="Ma J."/>
        </authorList>
    </citation>
    <scope>NUCLEOTIDE SEQUENCE [LARGE SCALE GENOMIC DNA]</scope>
    <source>
        <strain evidence="2 3">JCM 4395</strain>
    </source>
</reference>
<organism evidence="2 3">
    <name type="scientific">Streptomyces longisporus</name>
    <dbReference type="NCBI Taxonomy" id="1948"/>
    <lineage>
        <taxon>Bacteria</taxon>
        <taxon>Bacillati</taxon>
        <taxon>Actinomycetota</taxon>
        <taxon>Actinomycetes</taxon>
        <taxon>Kitasatosporales</taxon>
        <taxon>Streptomycetaceae</taxon>
        <taxon>Streptomyces</taxon>
    </lineage>
</organism>
<evidence type="ECO:0000313" key="3">
    <source>
        <dbReference type="Proteomes" id="UP001501777"/>
    </source>
</evidence>
<feature type="region of interest" description="Disordered" evidence="1">
    <location>
        <begin position="68"/>
        <end position="91"/>
    </location>
</feature>
<evidence type="ECO:0000256" key="1">
    <source>
        <dbReference type="SAM" id="MobiDB-lite"/>
    </source>
</evidence>
<comment type="caution">
    <text evidence="2">The sequence shown here is derived from an EMBL/GenBank/DDBJ whole genome shotgun (WGS) entry which is preliminary data.</text>
</comment>
<sequence length="91" mass="9976">MGATWEGGPRESDIACSKRPPRAAPRAERVRRWGNYTGTRRGLPCRELDVLSCMDIARLLSQNVAPEQHPKVRASGGVDTTTVPVGRVGRH</sequence>
<keyword evidence="3" id="KW-1185">Reference proteome</keyword>